<evidence type="ECO:0000313" key="1">
    <source>
        <dbReference type="EMBL" id="EPE05337.1"/>
    </source>
</evidence>
<name>S3BXR7_OPHP1</name>
<dbReference type="eggNOG" id="ENOG502SKGR">
    <property type="taxonomic scope" value="Eukaryota"/>
</dbReference>
<reference evidence="1 2" key="1">
    <citation type="journal article" date="2013" name="BMC Genomics">
        <title>The genome and transcriptome of the pine saprophyte Ophiostoma piceae, and a comparison with the bark beetle-associated pine pathogen Grosmannia clavigera.</title>
        <authorList>
            <person name="Haridas S."/>
            <person name="Wang Y."/>
            <person name="Lim L."/>
            <person name="Massoumi Alamouti S."/>
            <person name="Jackman S."/>
            <person name="Docking R."/>
            <person name="Robertson G."/>
            <person name="Birol I."/>
            <person name="Bohlmann J."/>
            <person name="Breuil C."/>
        </authorList>
    </citation>
    <scope>NUCLEOTIDE SEQUENCE [LARGE SCALE GENOMIC DNA]</scope>
    <source>
        <strain evidence="1 2">UAMH 11346</strain>
    </source>
</reference>
<sequence>MTCSQLLHFFSRLLLSHTDKESAMETAPTLTQGVATPDMQPAIFEKVEAQLPIPNFDPAIHLNYQPPSTRHSFTELGLPVPKGCPDICYTEAFQLFSEEGVRMIRREVFRREFLDKYMRSWERAPCLISGHYPVKRDGTFLKQAMMNPVTQAAINSAFGCALALQLDENAMGYINVQLGAEGIEGVYRLNEHPTKPLPAAAASGLPASEYDGAMIDSWHKDTTPVVLVLMLSDTSTMVGGETAIRTGDGRVIKARGANIGGAVMMAGAYLEHAALRASNCAERLSLVNSYGYANPDADDSGTTLRSVNLGFDNLSYVKNSFMELKLQRLRDRCNIAIERVREGRENGDAPTREECEEWVRDQIRLLKMTAWELNERIPNYLAMDMPEEALKTYLADA</sequence>
<dbReference type="AlphaFoldDB" id="S3BXR7"/>
<accession>S3BXR7</accession>
<keyword evidence="2" id="KW-1185">Reference proteome</keyword>
<organism evidence="1 2">
    <name type="scientific">Ophiostoma piceae (strain UAMH 11346)</name>
    <name type="common">Sap stain fungus</name>
    <dbReference type="NCBI Taxonomy" id="1262450"/>
    <lineage>
        <taxon>Eukaryota</taxon>
        <taxon>Fungi</taxon>
        <taxon>Dikarya</taxon>
        <taxon>Ascomycota</taxon>
        <taxon>Pezizomycotina</taxon>
        <taxon>Sordariomycetes</taxon>
        <taxon>Sordariomycetidae</taxon>
        <taxon>Ophiostomatales</taxon>
        <taxon>Ophiostomataceae</taxon>
        <taxon>Ophiostoma</taxon>
    </lineage>
</organism>
<dbReference type="OrthoDB" id="10256055at2759"/>
<dbReference type="PANTHER" id="PTHR41677">
    <property type="entry name" value="YALI0B19030P"/>
    <property type="match status" value="1"/>
</dbReference>
<dbReference type="EMBL" id="KE148156">
    <property type="protein sequence ID" value="EPE05337.1"/>
    <property type="molecule type" value="Genomic_DNA"/>
</dbReference>
<dbReference type="OMA" id="WEMYERV"/>
<gene>
    <name evidence="1" type="ORF">F503_02076</name>
</gene>
<proteinExistence type="predicted"/>
<protein>
    <submittedName>
        <fullName evidence="1">Uncharacterized protein</fullName>
    </submittedName>
</protein>
<dbReference type="VEuPathDB" id="FungiDB:F503_02076"/>
<dbReference type="Proteomes" id="UP000016923">
    <property type="component" value="Unassembled WGS sequence"/>
</dbReference>
<dbReference type="PANTHER" id="PTHR41677:SF1">
    <property type="entry name" value="FE2OG DIOXYGENASE DOMAIN-CONTAINING PROTEIN"/>
    <property type="match status" value="1"/>
</dbReference>
<evidence type="ECO:0000313" key="2">
    <source>
        <dbReference type="Proteomes" id="UP000016923"/>
    </source>
</evidence>
<dbReference type="STRING" id="1262450.S3BXR7"/>
<dbReference type="HOGENOM" id="CLU_045155_1_1_1"/>